<dbReference type="GO" id="GO:0016831">
    <property type="term" value="F:carboxy-lyase activity"/>
    <property type="evidence" value="ECO:0007669"/>
    <property type="project" value="UniProtKB-KW"/>
</dbReference>
<dbReference type="InterPro" id="IPR032465">
    <property type="entry name" value="ACMSD"/>
</dbReference>
<name>A0A2C5YQ61_9HYPO</name>
<dbReference type="FunFam" id="3.20.20.140:FF:000055">
    <property type="entry name" value="Uracil-5-carboxylate decarboxylase"/>
    <property type="match status" value="1"/>
</dbReference>
<keyword evidence="6" id="KW-1185">Reference proteome</keyword>
<evidence type="ECO:0000313" key="6">
    <source>
        <dbReference type="Proteomes" id="UP000224854"/>
    </source>
</evidence>
<dbReference type="Proteomes" id="UP000224854">
    <property type="component" value="Unassembled WGS sequence"/>
</dbReference>
<keyword evidence="1 3" id="KW-0210">Decarboxylase</keyword>
<organism evidence="5 6">
    <name type="scientific">Ophiocordyceps australis</name>
    <dbReference type="NCBI Taxonomy" id="1399860"/>
    <lineage>
        <taxon>Eukaryota</taxon>
        <taxon>Fungi</taxon>
        <taxon>Dikarya</taxon>
        <taxon>Ascomycota</taxon>
        <taxon>Pezizomycotina</taxon>
        <taxon>Sordariomycetes</taxon>
        <taxon>Hypocreomycetidae</taxon>
        <taxon>Hypocreales</taxon>
        <taxon>Ophiocordycipitaceae</taxon>
        <taxon>Ophiocordyceps</taxon>
    </lineage>
</organism>
<comment type="similarity">
    <text evidence="3">Belongs to the metallo-dependent hydrolases superfamily.</text>
</comment>
<dbReference type="SUPFAM" id="SSF51556">
    <property type="entry name" value="Metallo-dependent hydrolases"/>
    <property type="match status" value="1"/>
</dbReference>
<dbReference type="EMBL" id="NJEU01000744">
    <property type="protein sequence ID" value="PHH70897.1"/>
    <property type="molecule type" value="Genomic_DNA"/>
</dbReference>
<dbReference type="GO" id="GO:0016787">
    <property type="term" value="F:hydrolase activity"/>
    <property type="evidence" value="ECO:0007669"/>
    <property type="project" value="InterPro"/>
</dbReference>
<reference evidence="5 6" key="1">
    <citation type="submission" date="2017-06" db="EMBL/GenBank/DDBJ databases">
        <title>Ant-infecting Ophiocordyceps genomes reveal a high diversity of potential behavioral manipulation genes and a possible major role for enterotoxins.</title>
        <authorList>
            <person name="De Bekker C."/>
            <person name="Evans H.C."/>
            <person name="Brachmann A."/>
            <person name="Hughes D.P."/>
        </authorList>
    </citation>
    <scope>NUCLEOTIDE SEQUENCE [LARGE SCALE GENOMIC DNA]</scope>
    <source>
        <strain evidence="5 6">1348a</strain>
    </source>
</reference>
<dbReference type="Gene3D" id="3.20.20.140">
    <property type="entry name" value="Metal-dependent hydrolases"/>
    <property type="match status" value="1"/>
</dbReference>
<evidence type="ECO:0000259" key="4">
    <source>
        <dbReference type="Pfam" id="PF04909"/>
    </source>
</evidence>
<accession>A0A2C5YQ61</accession>
<gene>
    <name evidence="5" type="ORF">CDD82_6859</name>
</gene>
<dbReference type="InterPro" id="IPR032466">
    <property type="entry name" value="Metal_Hydrolase"/>
</dbReference>
<proteinExistence type="inferred from homology"/>
<feature type="domain" description="Amidohydrolase-related" evidence="4">
    <location>
        <begin position="109"/>
        <end position="378"/>
    </location>
</feature>
<dbReference type="PANTHER" id="PTHR21240">
    <property type="entry name" value="2-AMINO-3-CARBOXYLMUCONATE-6-SEMIALDEHYDE DECARBOXYLASE"/>
    <property type="match status" value="1"/>
</dbReference>
<sequence length="381" mass="40961">MAPPKPTVVDIHTHMYTPSYIKLLEARSAIPLVRQFTQAPEPRMVLLESESRALADALRDPSSAAAKSVGRPLTLDYTSLQHKMSFMDAHGIDISVVSLANPWLDFVAADEAGQVAQDVNTEMADMCEQQPGRLYFFGVLPLRATLETVTSSVQHLQRLQRCRGVIMGTNGMGNGLDDKKLLPVFEALAAAQLTLFLHPHQGLPEALGGNSGGADYGHVLPLALGFPFETTVGVTRMYLSGVFDAVRNLRLILAHSGGTLPFLAGRIESCIQHDAELARAAKQGKERRSVWHVLREQIYLDAVVYSDVGVAAAIGASGADRLMFGTDHPFFPPLAGIDMDGLWPSVSMNATAVTKAVGEGTPDAKAIMGANAIKILGLEQK</sequence>
<evidence type="ECO:0000256" key="3">
    <source>
        <dbReference type="RuleBase" id="RU366045"/>
    </source>
</evidence>
<protein>
    <recommendedName>
        <fullName evidence="4">Amidohydrolase-related domain-containing protein</fullName>
    </recommendedName>
</protein>
<dbReference type="GO" id="GO:0019748">
    <property type="term" value="P:secondary metabolic process"/>
    <property type="evidence" value="ECO:0007669"/>
    <property type="project" value="TreeGrafter"/>
</dbReference>
<evidence type="ECO:0000256" key="1">
    <source>
        <dbReference type="ARBA" id="ARBA00022793"/>
    </source>
</evidence>
<dbReference type="Pfam" id="PF04909">
    <property type="entry name" value="Amidohydro_2"/>
    <property type="match status" value="1"/>
</dbReference>
<dbReference type="PANTHER" id="PTHR21240:SF28">
    <property type="entry name" value="ISO-OROTATE DECARBOXYLASE (EUROFUNG)"/>
    <property type="match status" value="1"/>
</dbReference>
<evidence type="ECO:0000256" key="2">
    <source>
        <dbReference type="ARBA" id="ARBA00023239"/>
    </source>
</evidence>
<dbReference type="OrthoDB" id="191270at2759"/>
<dbReference type="AlphaFoldDB" id="A0A2C5YQ61"/>
<comment type="caution">
    <text evidence="5">The sequence shown here is derived from an EMBL/GenBank/DDBJ whole genome shotgun (WGS) entry which is preliminary data.</text>
</comment>
<keyword evidence="2 3" id="KW-0456">Lyase</keyword>
<dbReference type="GO" id="GO:0005829">
    <property type="term" value="C:cytosol"/>
    <property type="evidence" value="ECO:0007669"/>
    <property type="project" value="TreeGrafter"/>
</dbReference>
<evidence type="ECO:0000313" key="5">
    <source>
        <dbReference type="EMBL" id="PHH70897.1"/>
    </source>
</evidence>
<dbReference type="InterPro" id="IPR006680">
    <property type="entry name" value="Amidohydro-rel"/>
</dbReference>